<name>K0RQY4_THAOC</name>
<feature type="compositionally biased region" description="Basic and acidic residues" evidence="1">
    <location>
        <begin position="26"/>
        <end position="49"/>
    </location>
</feature>
<gene>
    <name evidence="2" type="ORF">THAOC_24004</name>
</gene>
<feature type="compositionally biased region" description="Basic and acidic residues" evidence="1">
    <location>
        <begin position="73"/>
        <end position="83"/>
    </location>
</feature>
<evidence type="ECO:0000313" key="3">
    <source>
        <dbReference type="Proteomes" id="UP000266841"/>
    </source>
</evidence>
<feature type="compositionally biased region" description="Basic and acidic residues" evidence="1">
    <location>
        <begin position="117"/>
        <end position="130"/>
    </location>
</feature>
<dbReference type="EMBL" id="AGNL01032259">
    <property type="protein sequence ID" value="EJK56163.1"/>
    <property type="molecule type" value="Genomic_DNA"/>
</dbReference>
<dbReference type="AlphaFoldDB" id="K0RQY4"/>
<evidence type="ECO:0000256" key="1">
    <source>
        <dbReference type="SAM" id="MobiDB-lite"/>
    </source>
</evidence>
<organism evidence="2 3">
    <name type="scientific">Thalassiosira oceanica</name>
    <name type="common">Marine diatom</name>
    <dbReference type="NCBI Taxonomy" id="159749"/>
    <lineage>
        <taxon>Eukaryota</taxon>
        <taxon>Sar</taxon>
        <taxon>Stramenopiles</taxon>
        <taxon>Ochrophyta</taxon>
        <taxon>Bacillariophyta</taxon>
        <taxon>Coscinodiscophyceae</taxon>
        <taxon>Thalassiosirophycidae</taxon>
        <taxon>Thalassiosirales</taxon>
        <taxon>Thalassiosiraceae</taxon>
        <taxon>Thalassiosira</taxon>
    </lineage>
</organism>
<keyword evidence="3" id="KW-1185">Reference proteome</keyword>
<reference evidence="2 3" key="1">
    <citation type="journal article" date="2012" name="Genome Biol.">
        <title>Genome and low-iron response of an oceanic diatom adapted to chronic iron limitation.</title>
        <authorList>
            <person name="Lommer M."/>
            <person name="Specht M."/>
            <person name="Roy A.S."/>
            <person name="Kraemer L."/>
            <person name="Andreson R."/>
            <person name="Gutowska M.A."/>
            <person name="Wolf J."/>
            <person name="Bergner S.V."/>
            <person name="Schilhabel M.B."/>
            <person name="Klostermeier U.C."/>
            <person name="Beiko R.G."/>
            <person name="Rosenstiel P."/>
            <person name="Hippler M."/>
            <person name="Laroche J."/>
        </authorList>
    </citation>
    <scope>NUCLEOTIDE SEQUENCE [LARGE SCALE GENOMIC DNA]</scope>
    <source>
        <strain evidence="2 3">CCMP1005</strain>
    </source>
</reference>
<accession>K0RQY4</accession>
<feature type="compositionally biased region" description="Basic and acidic residues" evidence="1">
    <location>
        <begin position="1"/>
        <end position="11"/>
    </location>
</feature>
<sequence length="297" mass="32175">EAARADHEGGPRRARVAQRHVAQDAARVERHDDVGRRGPRVPRDVEGRRVPRLVPDVADPPPPGPHRAVPSRRPRDVHDEDLHVVLPERLGEEVRQESPTAADVHHAQPPPAPVGVRLDRAGDLLDHPPELRPLGPLPPRRPRRAVGRRPGLPAPRAEDRVGQLALRRSEPVQRLVPPQDASRGGGGGARAVTLTARHGDSGNRRRPLVWRRHGVDDAAGQARGEGRGRNVAASPDNELIMASEPACPDDYIDIDATGLPLLRTSRPTTCEPHETGVGTNVDDTAAPLVQDSTRPCP</sequence>
<feature type="compositionally biased region" description="Basic and acidic residues" evidence="1">
    <location>
        <begin position="156"/>
        <end position="171"/>
    </location>
</feature>
<feature type="region of interest" description="Disordered" evidence="1">
    <location>
        <begin position="265"/>
        <end position="297"/>
    </location>
</feature>
<comment type="caution">
    <text evidence="2">The sequence shown here is derived from an EMBL/GenBank/DDBJ whole genome shotgun (WGS) entry which is preliminary data.</text>
</comment>
<proteinExistence type="predicted"/>
<protein>
    <submittedName>
        <fullName evidence="2">Uncharacterized protein</fullName>
    </submittedName>
</protein>
<feature type="non-terminal residue" evidence="2">
    <location>
        <position position="1"/>
    </location>
</feature>
<feature type="region of interest" description="Disordered" evidence="1">
    <location>
        <begin position="1"/>
        <end position="236"/>
    </location>
</feature>
<evidence type="ECO:0000313" key="2">
    <source>
        <dbReference type="EMBL" id="EJK56163.1"/>
    </source>
</evidence>
<dbReference type="Proteomes" id="UP000266841">
    <property type="component" value="Unassembled WGS sequence"/>
</dbReference>